<dbReference type="AlphaFoldDB" id="A0AAD5XAZ4"/>
<feature type="region of interest" description="Disordered" evidence="2">
    <location>
        <begin position="141"/>
        <end position="217"/>
    </location>
</feature>
<feature type="compositionally biased region" description="Polar residues" evidence="2">
    <location>
        <begin position="296"/>
        <end position="306"/>
    </location>
</feature>
<dbReference type="Proteomes" id="UP001211907">
    <property type="component" value="Unassembled WGS sequence"/>
</dbReference>
<sequence length="826" mass="91484">MLEAKTTQANAILAEKNSVLEEQSQLQSTIKERDASILQLQQQRADDSSGYKQELGSKDSEILRLKELGSRSESLSAELGVAIEEISTLKSNVEVLSREKEDLILKLNEKDIIVEKMKSDAVKMNKRLDIVEKNLEIQIAKANRRGPEKNTPSPFSPRASVLKNETNRSSVTSTGSSSLEEDKRLSNLEVPSLGRSLGRPTVPFGERKSDAATPAGKQNSFNAMIDELDSAFVKVLNSSGSTEQAIIYAFDDAESNSLSAESGIALPLAVNLEKHRKPSKSANTTTGTSQRERQMSVASIHSSMTAVSKKKSSQPDPEPDGWNNSKIIQEKSPSQSLKRSKSYASSLRKANAANYNGENIDGETGELLVADEPEFVNGQHRTTRALAVRVAELETLLDAAHQDLSHANALIESIESDHRYHLDKLKIDMNAMAAEKNAMLLTAQRELDDRISAFEGEASDLRLKCATQMSEIEKLLSKNVATVQASAETEIEVVALKVEREVWRGQVKALQTDILKLQNEARGVAEREVELEVKYEAKIAEIEDLKNTAKREAAIHKNNLTNIEIELAGKNIVVTSLMKDVALMKESLSDATAEKFIFETTLSDRNEEIANLTKNLDEVKNEHLSYVKSLEAQLNATIIERESKILSLTDDLNDKAQSLAKTHESESKLLEKLDNTIQELQSAKLELNLKITNHEEAVQSHTTQAAALKLQFESTLAEKDVLIVDLTSQISTLSHELHQGETKTLNMEAALRESIQTLEDMKQMIFENMAQKDHEIAKSQTYFQAIISEKDAALNELNGQVAELVSFVYTNFLNTTTNLTNDFAIL</sequence>
<feature type="coiled-coil region" evidence="1">
    <location>
        <begin position="500"/>
        <end position="566"/>
    </location>
</feature>
<dbReference type="EMBL" id="JADGJH010003663">
    <property type="protein sequence ID" value="KAJ3089543.1"/>
    <property type="molecule type" value="Genomic_DNA"/>
</dbReference>
<organism evidence="3 4">
    <name type="scientific">Physocladia obscura</name>
    <dbReference type="NCBI Taxonomy" id="109957"/>
    <lineage>
        <taxon>Eukaryota</taxon>
        <taxon>Fungi</taxon>
        <taxon>Fungi incertae sedis</taxon>
        <taxon>Chytridiomycota</taxon>
        <taxon>Chytridiomycota incertae sedis</taxon>
        <taxon>Chytridiomycetes</taxon>
        <taxon>Chytridiales</taxon>
        <taxon>Chytriomycetaceae</taxon>
        <taxon>Physocladia</taxon>
    </lineage>
</organism>
<evidence type="ECO:0000313" key="4">
    <source>
        <dbReference type="Proteomes" id="UP001211907"/>
    </source>
</evidence>
<comment type="caution">
    <text evidence="3">The sequence shown here is derived from an EMBL/GenBank/DDBJ whole genome shotgun (WGS) entry which is preliminary data.</text>
</comment>
<evidence type="ECO:0000313" key="3">
    <source>
        <dbReference type="EMBL" id="KAJ3089543.1"/>
    </source>
</evidence>
<feature type="compositionally biased region" description="Polar residues" evidence="2">
    <location>
        <begin position="280"/>
        <end position="289"/>
    </location>
</feature>
<keyword evidence="4" id="KW-1185">Reference proteome</keyword>
<keyword evidence="1" id="KW-0175">Coiled coil</keyword>
<reference evidence="3" key="1">
    <citation type="submission" date="2020-05" db="EMBL/GenBank/DDBJ databases">
        <title>Phylogenomic resolution of chytrid fungi.</title>
        <authorList>
            <person name="Stajich J.E."/>
            <person name="Amses K."/>
            <person name="Simmons R."/>
            <person name="Seto K."/>
            <person name="Myers J."/>
            <person name="Bonds A."/>
            <person name="Quandt C.A."/>
            <person name="Barry K."/>
            <person name="Liu P."/>
            <person name="Grigoriev I."/>
            <person name="Longcore J.E."/>
            <person name="James T.Y."/>
        </authorList>
    </citation>
    <scope>NUCLEOTIDE SEQUENCE</scope>
    <source>
        <strain evidence="3">JEL0513</strain>
    </source>
</reference>
<feature type="compositionally biased region" description="Polar residues" evidence="2">
    <location>
        <begin position="322"/>
        <end position="343"/>
    </location>
</feature>
<feature type="coiled-coil region" evidence="1">
    <location>
        <begin position="663"/>
        <end position="697"/>
    </location>
</feature>
<name>A0AAD5XAZ4_9FUNG</name>
<feature type="region of interest" description="Disordered" evidence="2">
    <location>
        <begin position="275"/>
        <end position="343"/>
    </location>
</feature>
<proteinExistence type="predicted"/>
<accession>A0AAD5XAZ4</accession>
<gene>
    <name evidence="3" type="ORF">HK100_007722</name>
</gene>
<feature type="non-terminal residue" evidence="3">
    <location>
        <position position="826"/>
    </location>
</feature>
<feature type="compositionally biased region" description="Low complexity" evidence="2">
    <location>
        <begin position="169"/>
        <end position="178"/>
    </location>
</feature>
<evidence type="ECO:0000256" key="2">
    <source>
        <dbReference type="SAM" id="MobiDB-lite"/>
    </source>
</evidence>
<protein>
    <submittedName>
        <fullName evidence="3">Uncharacterized protein</fullName>
    </submittedName>
</protein>
<evidence type="ECO:0000256" key="1">
    <source>
        <dbReference type="SAM" id="Coils"/>
    </source>
</evidence>